<accession>A0A3D8ISW6</accession>
<keyword evidence="2" id="KW-1185">Reference proteome</keyword>
<dbReference type="Proteomes" id="UP000256514">
    <property type="component" value="Unassembled WGS sequence"/>
</dbReference>
<evidence type="ECO:0000313" key="1">
    <source>
        <dbReference type="EMBL" id="RDU68378.1"/>
    </source>
</evidence>
<dbReference type="RefSeq" id="WP_115570334.1">
    <property type="nucleotide sequence ID" value="NZ_NXLT01000001.1"/>
</dbReference>
<name>A0A3D8ISW6_9HELI</name>
<dbReference type="OrthoDB" id="5334833at2"/>
<dbReference type="EMBL" id="NXLT01000001">
    <property type="protein sequence ID" value="RDU68378.1"/>
    <property type="molecule type" value="Genomic_DNA"/>
</dbReference>
<reference evidence="1 2" key="1">
    <citation type="submission" date="2018-04" db="EMBL/GenBank/DDBJ databases">
        <title>Novel Campyloabacter and Helicobacter Species and Strains.</title>
        <authorList>
            <person name="Mannion A.J."/>
            <person name="Shen Z."/>
            <person name="Fox J.G."/>
        </authorList>
    </citation>
    <scope>NUCLEOTIDE SEQUENCE [LARGE SCALE GENOMIC DNA]</scope>
    <source>
        <strain evidence="1 2">MIT 12-6600</strain>
    </source>
</reference>
<sequence>MEEDIFVKNLQDQSKKLQECQASHSLHSCMPCALFLECEVRKAYVKAVYESMNKGQEGNFDFN</sequence>
<proteinExistence type="predicted"/>
<evidence type="ECO:0000313" key="2">
    <source>
        <dbReference type="Proteomes" id="UP000256514"/>
    </source>
</evidence>
<comment type="caution">
    <text evidence="1">The sequence shown here is derived from an EMBL/GenBank/DDBJ whole genome shotgun (WGS) entry which is preliminary data.</text>
</comment>
<dbReference type="AlphaFoldDB" id="A0A3D8ISW6"/>
<organism evidence="1 2">
    <name type="scientific">Helicobacter equorum</name>
    <dbReference type="NCBI Taxonomy" id="361872"/>
    <lineage>
        <taxon>Bacteria</taxon>
        <taxon>Pseudomonadati</taxon>
        <taxon>Campylobacterota</taxon>
        <taxon>Epsilonproteobacteria</taxon>
        <taxon>Campylobacterales</taxon>
        <taxon>Helicobacteraceae</taxon>
        <taxon>Helicobacter</taxon>
    </lineage>
</organism>
<gene>
    <name evidence="1" type="ORF">CQA54_00775</name>
</gene>
<protein>
    <submittedName>
        <fullName evidence="1">Uncharacterized protein</fullName>
    </submittedName>
</protein>